<dbReference type="PANTHER" id="PTHR44094">
    <property type="entry name" value="DNAJ HEAT SHOCK N-TERMINAL DOMAIN-CONTAINING PROTEIN"/>
    <property type="match status" value="1"/>
</dbReference>
<feature type="domain" description="J" evidence="1">
    <location>
        <begin position="6"/>
        <end position="109"/>
    </location>
</feature>
<dbReference type="AlphaFoldDB" id="A0A427B1K5"/>
<evidence type="ECO:0000259" key="1">
    <source>
        <dbReference type="PROSITE" id="PS50076"/>
    </source>
</evidence>
<organism evidence="2 3">
    <name type="scientific">Ensete ventricosum</name>
    <name type="common">Abyssinian banana</name>
    <name type="synonym">Musa ensete</name>
    <dbReference type="NCBI Taxonomy" id="4639"/>
    <lineage>
        <taxon>Eukaryota</taxon>
        <taxon>Viridiplantae</taxon>
        <taxon>Streptophyta</taxon>
        <taxon>Embryophyta</taxon>
        <taxon>Tracheophyta</taxon>
        <taxon>Spermatophyta</taxon>
        <taxon>Magnoliopsida</taxon>
        <taxon>Liliopsida</taxon>
        <taxon>Zingiberales</taxon>
        <taxon>Musaceae</taxon>
        <taxon>Ensete</taxon>
    </lineage>
</organism>
<dbReference type="InterPro" id="IPR036869">
    <property type="entry name" value="J_dom_sf"/>
</dbReference>
<dbReference type="InterPro" id="IPR052423">
    <property type="entry name" value="EMIR"/>
</dbReference>
<protein>
    <recommendedName>
        <fullName evidence="1">J domain-containing protein</fullName>
    </recommendedName>
</protein>
<dbReference type="CDD" id="cd06257">
    <property type="entry name" value="DnaJ"/>
    <property type="match status" value="1"/>
</dbReference>
<dbReference type="PROSITE" id="PS50076">
    <property type="entry name" value="DNAJ_2"/>
    <property type="match status" value="1"/>
</dbReference>
<dbReference type="SMART" id="SM00271">
    <property type="entry name" value="DnaJ"/>
    <property type="match status" value="1"/>
</dbReference>
<comment type="caution">
    <text evidence="2">The sequence shown here is derived from an EMBL/GenBank/DDBJ whole genome shotgun (WGS) entry which is preliminary data.</text>
</comment>
<evidence type="ECO:0000313" key="2">
    <source>
        <dbReference type="EMBL" id="RRT82394.1"/>
    </source>
</evidence>
<dbReference type="SUPFAM" id="SSF46565">
    <property type="entry name" value="Chaperone J-domain"/>
    <property type="match status" value="2"/>
</dbReference>
<dbReference type="PRINTS" id="PR00625">
    <property type="entry name" value="JDOMAIN"/>
</dbReference>
<accession>A0A427B1K5</accession>
<dbReference type="EMBL" id="AMZH03000706">
    <property type="protein sequence ID" value="RRT82394.1"/>
    <property type="molecule type" value="Genomic_DNA"/>
</dbReference>
<dbReference type="GO" id="GO:0005783">
    <property type="term" value="C:endoplasmic reticulum"/>
    <property type="evidence" value="ECO:0007669"/>
    <property type="project" value="UniProtKB-ARBA"/>
</dbReference>
<reference evidence="2 3" key="1">
    <citation type="journal article" date="2014" name="Agronomy (Basel)">
        <title>A Draft Genome Sequence for Ensete ventricosum, the Drought-Tolerant Tree Against Hunger.</title>
        <authorList>
            <person name="Harrison J."/>
            <person name="Moore K.A."/>
            <person name="Paszkiewicz K."/>
            <person name="Jones T."/>
            <person name="Grant M."/>
            <person name="Ambacheew D."/>
            <person name="Muzemil S."/>
            <person name="Studholme D.J."/>
        </authorList>
    </citation>
    <scope>NUCLEOTIDE SEQUENCE [LARGE SCALE GENOMIC DNA]</scope>
</reference>
<dbReference type="InterPro" id="IPR001623">
    <property type="entry name" value="DnaJ_domain"/>
</dbReference>
<dbReference type="Pfam" id="PF00226">
    <property type="entry name" value="DnaJ"/>
    <property type="match status" value="1"/>
</dbReference>
<dbReference type="Gene3D" id="1.10.287.110">
    <property type="entry name" value="DnaJ domain"/>
    <property type="match status" value="1"/>
</dbReference>
<dbReference type="Proteomes" id="UP000287651">
    <property type="component" value="Unassembled WGS sequence"/>
</dbReference>
<sequence length="115" mass="12807">MVKHTEYYDILGVSVDASSAEIKKAYYFKAKSVHPDKNPGDAKAAHNFQELAKTGVLMETDLTRLSPEGAYCLFLTLVLIQIAFDVKVLGEAYQVLSDPVKRKEFDKHGKEGVTK</sequence>
<dbReference type="PANTHER" id="PTHR44094:SF8">
    <property type="entry name" value="DNAJ HEAT SHOCK N-TERMINAL DOMAIN-CONTAINING PROTEIN-RELATED"/>
    <property type="match status" value="1"/>
</dbReference>
<proteinExistence type="predicted"/>
<evidence type="ECO:0000313" key="3">
    <source>
        <dbReference type="Proteomes" id="UP000287651"/>
    </source>
</evidence>
<name>A0A427B1K5_ENSVE</name>
<gene>
    <name evidence="2" type="ORF">B296_00018328</name>
</gene>